<reference evidence="2" key="1">
    <citation type="journal article" date="2012" name="PLoS ONE">
        <title>Gene sets for utilization of primary and secondary nutrition supplies in the distal gut of endangered iberian lynx.</title>
        <authorList>
            <person name="Alcaide M."/>
            <person name="Messina E."/>
            <person name="Richter M."/>
            <person name="Bargiela R."/>
            <person name="Peplies J."/>
            <person name="Huws S.A."/>
            <person name="Newbold C.J."/>
            <person name="Golyshin P.N."/>
            <person name="Simon M.A."/>
            <person name="Lopez G."/>
            <person name="Yakimov M.M."/>
            <person name="Ferrer M."/>
        </authorList>
    </citation>
    <scope>NUCLEOTIDE SEQUENCE</scope>
</reference>
<dbReference type="InterPro" id="IPR031345">
    <property type="entry name" value="T9SS_Plug_N"/>
</dbReference>
<evidence type="ECO:0000313" key="2">
    <source>
        <dbReference type="EMBL" id="EJW91279.1"/>
    </source>
</evidence>
<feature type="non-terminal residue" evidence="2">
    <location>
        <position position="52"/>
    </location>
</feature>
<dbReference type="Pfam" id="PF17116">
    <property type="entry name" value="T9SS_plug_1st"/>
    <property type="match status" value="1"/>
</dbReference>
<gene>
    <name evidence="2" type="ORF">EVA_20615</name>
</gene>
<dbReference type="AlphaFoldDB" id="J9FV89"/>
<organism evidence="2">
    <name type="scientific">gut metagenome</name>
    <dbReference type="NCBI Taxonomy" id="749906"/>
    <lineage>
        <taxon>unclassified sequences</taxon>
        <taxon>metagenomes</taxon>
        <taxon>organismal metagenomes</taxon>
    </lineage>
</organism>
<dbReference type="EMBL" id="AMCI01008282">
    <property type="protein sequence ID" value="EJW91279.1"/>
    <property type="molecule type" value="Genomic_DNA"/>
</dbReference>
<protein>
    <recommendedName>
        <fullName evidence="1">Type 9 secretion system plug protein N-terminal domain-containing protein</fullName>
    </recommendedName>
</protein>
<name>J9FV89_9ZZZZ</name>
<sequence>MVVYDKDVLSLRMETKMGVSSLPVLELGGTDRLKVSFDDMNPEYRRFTYHIE</sequence>
<proteinExistence type="predicted"/>
<evidence type="ECO:0000259" key="1">
    <source>
        <dbReference type="Pfam" id="PF17116"/>
    </source>
</evidence>
<comment type="caution">
    <text evidence="2">The sequence shown here is derived from an EMBL/GenBank/DDBJ whole genome shotgun (WGS) entry which is preliminary data.</text>
</comment>
<accession>J9FV89</accession>
<feature type="domain" description="Type 9 secretion system plug protein N-terminal" evidence="1">
    <location>
        <begin position="10"/>
        <end position="52"/>
    </location>
</feature>